<gene>
    <name evidence="2" type="ORF">Esi_0010_0005</name>
</gene>
<dbReference type="AlphaFoldDB" id="D8LBV7"/>
<evidence type="ECO:0000313" key="2">
    <source>
        <dbReference type="EMBL" id="CBN79140.1"/>
    </source>
</evidence>
<sequence>MDNHLFLKGKNKSQVLAFLAARFGRNEVSARTYVNFTRTATPSASRNQRLLPKANGVGPVSTTDRRHLEHHRPEEALVLPWLPVL</sequence>
<keyword evidence="3" id="KW-1185">Reference proteome</keyword>
<organism evidence="2 3">
    <name type="scientific">Ectocarpus siliculosus</name>
    <name type="common">Brown alga</name>
    <name type="synonym">Conferva siliculosa</name>
    <dbReference type="NCBI Taxonomy" id="2880"/>
    <lineage>
        <taxon>Eukaryota</taxon>
        <taxon>Sar</taxon>
        <taxon>Stramenopiles</taxon>
        <taxon>Ochrophyta</taxon>
        <taxon>PX clade</taxon>
        <taxon>Phaeophyceae</taxon>
        <taxon>Ectocarpales</taxon>
        <taxon>Ectocarpaceae</taxon>
        <taxon>Ectocarpus</taxon>
    </lineage>
</organism>
<dbReference type="EMBL" id="FN649733">
    <property type="protein sequence ID" value="CBN79140.1"/>
    <property type="molecule type" value="Genomic_DNA"/>
</dbReference>
<proteinExistence type="predicted"/>
<evidence type="ECO:0000313" key="3">
    <source>
        <dbReference type="Proteomes" id="UP000002630"/>
    </source>
</evidence>
<evidence type="ECO:0000256" key="1">
    <source>
        <dbReference type="SAM" id="MobiDB-lite"/>
    </source>
</evidence>
<reference evidence="2 3" key="1">
    <citation type="journal article" date="2010" name="Nature">
        <title>The Ectocarpus genome and the independent evolution of multicellularity in brown algae.</title>
        <authorList>
            <person name="Cock J.M."/>
            <person name="Sterck L."/>
            <person name="Rouze P."/>
            <person name="Scornet D."/>
            <person name="Allen A.E."/>
            <person name="Amoutzias G."/>
            <person name="Anthouard V."/>
            <person name="Artiguenave F."/>
            <person name="Aury J.M."/>
            <person name="Badger J.H."/>
            <person name="Beszteri B."/>
            <person name="Billiau K."/>
            <person name="Bonnet E."/>
            <person name="Bothwell J.H."/>
            <person name="Bowler C."/>
            <person name="Boyen C."/>
            <person name="Brownlee C."/>
            <person name="Carrano C.J."/>
            <person name="Charrier B."/>
            <person name="Cho G.Y."/>
            <person name="Coelho S.M."/>
            <person name="Collen J."/>
            <person name="Corre E."/>
            <person name="Da Silva C."/>
            <person name="Delage L."/>
            <person name="Delaroque N."/>
            <person name="Dittami S.M."/>
            <person name="Doulbeau S."/>
            <person name="Elias M."/>
            <person name="Farnham G."/>
            <person name="Gachon C.M."/>
            <person name="Gschloessl B."/>
            <person name="Heesch S."/>
            <person name="Jabbari K."/>
            <person name="Jubin C."/>
            <person name="Kawai H."/>
            <person name="Kimura K."/>
            <person name="Kloareg B."/>
            <person name="Kupper F.C."/>
            <person name="Lang D."/>
            <person name="Le Bail A."/>
            <person name="Leblanc C."/>
            <person name="Lerouge P."/>
            <person name="Lohr M."/>
            <person name="Lopez P.J."/>
            <person name="Martens C."/>
            <person name="Maumus F."/>
            <person name="Michel G."/>
            <person name="Miranda-Saavedra D."/>
            <person name="Morales J."/>
            <person name="Moreau H."/>
            <person name="Motomura T."/>
            <person name="Nagasato C."/>
            <person name="Napoli C.A."/>
            <person name="Nelson D.R."/>
            <person name="Nyvall-Collen P."/>
            <person name="Peters A.F."/>
            <person name="Pommier C."/>
            <person name="Potin P."/>
            <person name="Poulain J."/>
            <person name="Quesneville H."/>
            <person name="Read B."/>
            <person name="Rensing S.A."/>
            <person name="Ritter A."/>
            <person name="Rousvoal S."/>
            <person name="Samanta M."/>
            <person name="Samson G."/>
            <person name="Schroeder D.C."/>
            <person name="Segurens B."/>
            <person name="Strittmatter M."/>
            <person name="Tonon T."/>
            <person name="Tregear J.W."/>
            <person name="Valentin K."/>
            <person name="von Dassow P."/>
            <person name="Yamagishi T."/>
            <person name="Van de Peer Y."/>
            <person name="Wincker P."/>
        </authorList>
    </citation>
    <scope>NUCLEOTIDE SEQUENCE [LARGE SCALE GENOMIC DNA]</scope>
    <source>
        <strain evidence="3">Ec32 / CCAP1310/4</strain>
    </source>
</reference>
<name>D8LBV7_ECTSI</name>
<dbReference type="InParanoid" id="D8LBV7"/>
<accession>D8LBV7</accession>
<protein>
    <submittedName>
        <fullName evidence="2">Uncharacterized protein</fullName>
    </submittedName>
</protein>
<dbReference type="Proteomes" id="UP000002630">
    <property type="component" value="Linkage Group LG08"/>
</dbReference>
<dbReference type="EMBL" id="FN647683">
    <property type="protein sequence ID" value="CBN79140.1"/>
    <property type="molecule type" value="Genomic_DNA"/>
</dbReference>
<feature type="region of interest" description="Disordered" evidence="1">
    <location>
        <begin position="40"/>
        <end position="69"/>
    </location>
</feature>